<dbReference type="Proteomes" id="UP000626244">
    <property type="component" value="Unassembled WGS sequence"/>
</dbReference>
<dbReference type="RefSeq" id="WP_087998437.1">
    <property type="nucleotide sequence ID" value="NZ_BMHB01000001.1"/>
</dbReference>
<sequence length="85" mass="9784">MKHFLLSKLGNWKIQVDCNDGVRILGNDHEMVLLDEEHDKIGHFSIDQKGSIIIHDIPYGGQVKVKEGYQTIVVYVPYEEDTEDE</sequence>
<comment type="caution">
    <text evidence="1">The sequence shown here is derived from an EMBL/GenBank/DDBJ whole genome shotgun (WGS) entry which is preliminary data.</text>
</comment>
<name>A0A8J3AGG9_9BACI</name>
<organism evidence="1 2">
    <name type="scientific">Gottfriedia solisilvae</name>
    <dbReference type="NCBI Taxonomy" id="1516104"/>
    <lineage>
        <taxon>Bacteria</taxon>
        <taxon>Bacillati</taxon>
        <taxon>Bacillota</taxon>
        <taxon>Bacilli</taxon>
        <taxon>Bacillales</taxon>
        <taxon>Bacillaceae</taxon>
        <taxon>Gottfriedia</taxon>
    </lineage>
</organism>
<accession>A0A8J3AGG9</accession>
<gene>
    <name evidence="1" type="ORF">GCM10007380_20710</name>
</gene>
<protein>
    <submittedName>
        <fullName evidence="1">Uncharacterized protein</fullName>
    </submittedName>
</protein>
<keyword evidence="2" id="KW-1185">Reference proteome</keyword>
<dbReference type="EMBL" id="BMHB01000001">
    <property type="protein sequence ID" value="GGI13992.1"/>
    <property type="molecule type" value="Genomic_DNA"/>
</dbReference>
<dbReference type="OrthoDB" id="2874899at2"/>
<evidence type="ECO:0000313" key="2">
    <source>
        <dbReference type="Proteomes" id="UP000626244"/>
    </source>
</evidence>
<proteinExistence type="predicted"/>
<reference evidence="2" key="1">
    <citation type="journal article" date="2019" name="Int. J. Syst. Evol. Microbiol.">
        <title>The Global Catalogue of Microorganisms (GCM) 10K type strain sequencing project: providing services to taxonomists for standard genome sequencing and annotation.</title>
        <authorList>
            <consortium name="The Broad Institute Genomics Platform"/>
            <consortium name="The Broad Institute Genome Sequencing Center for Infectious Disease"/>
            <person name="Wu L."/>
            <person name="Ma J."/>
        </authorList>
    </citation>
    <scope>NUCLEOTIDE SEQUENCE [LARGE SCALE GENOMIC DNA]</scope>
    <source>
        <strain evidence="2">CGMCC 1.14993</strain>
    </source>
</reference>
<evidence type="ECO:0000313" key="1">
    <source>
        <dbReference type="EMBL" id="GGI13992.1"/>
    </source>
</evidence>
<dbReference type="AlphaFoldDB" id="A0A8J3AGG9"/>